<dbReference type="Proteomes" id="UP001144191">
    <property type="component" value="Unassembled WGS sequence"/>
</dbReference>
<evidence type="ECO:0000256" key="1">
    <source>
        <dbReference type="SAM" id="MobiDB-lite"/>
    </source>
</evidence>
<evidence type="ECO:0000313" key="2">
    <source>
        <dbReference type="EMBL" id="GLA55269.1"/>
    </source>
</evidence>
<gene>
    <name evidence="2" type="ORF">AnigIFM63604_001758</name>
</gene>
<feature type="region of interest" description="Disordered" evidence="1">
    <location>
        <begin position="1"/>
        <end position="45"/>
    </location>
</feature>
<comment type="caution">
    <text evidence="2">The sequence shown here is derived from an EMBL/GenBank/DDBJ whole genome shotgun (WGS) entry which is preliminary data.</text>
</comment>
<protein>
    <submittedName>
        <fullName evidence="2">Uncharacterized protein</fullName>
    </submittedName>
</protein>
<feature type="region of interest" description="Disordered" evidence="1">
    <location>
        <begin position="65"/>
        <end position="151"/>
    </location>
</feature>
<organism evidence="2 3">
    <name type="scientific">Aspergillus niger</name>
    <dbReference type="NCBI Taxonomy" id="5061"/>
    <lineage>
        <taxon>Eukaryota</taxon>
        <taxon>Fungi</taxon>
        <taxon>Dikarya</taxon>
        <taxon>Ascomycota</taxon>
        <taxon>Pezizomycotina</taxon>
        <taxon>Eurotiomycetes</taxon>
        <taxon>Eurotiomycetidae</taxon>
        <taxon>Eurotiales</taxon>
        <taxon>Aspergillaceae</taxon>
        <taxon>Aspergillus</taxon>
        <taxon>Aspergillus subgen. Circumdati</taxon>
    </lineage>
</organism>
<name>A0A9W6EDS3_ASPNG</name>
<evidence type="ECO:0000313" key="3">
    <source>
        <dbReference type="Proteomes" id="UP001144191"/>
    </source>
</evidence>
<feature type="compositionally biased region" description="Basic and acidic residues" evidence="1">
    <location>
        <begin position="27"/>
        <end position="37"/>
    </location>
</feature>
<reference evidence="2" key="1">
    <citation type="submission" date="2022-07" db="EMBL/GenBank/DDBJ databases">
        <title>Taxonomy of Aspergillus series Nigri: significant species reduction supported by multi-species coalescent approaches.</title>
        <authorList>
            <person name="Bian C."/>
            <person name="Kusuya Y."/>
            <person name="Sklenar F."/>
            <person name="D'hooge E."/>
            <person name="Yaguchi T."/>
            <person name="Takahashi H."/>
            <person name="Hubka V."/>
        </authorList>
    </citation>
    <scope>NUCLEOTIDE SEQUENCE</scope>
    <source>
        <strain evidence="2">IFM 63604</strain>
    </source>
</reference>
<dbReference type="AlphaFoldDB" id="A0A9W6EDS3"/>
<accession>A0A9W6EDS3</accession>
<proteinExistence type="predicted"/>
<sequence length="151" mass="17157">MRNPNFPYARGVKELSEQRTLGSTQSERAKQTSREVTRQPARSLGYSTYLPSALVQDGPWTLSQNTLSSEMERTDDTAEKPVEEGVLRDAEEGKFESRVSKRERGQRIKADDEIEGSADKHIEERLRRGWTREQGMEMRLQGAGTRGTARV</sequence>
<feature type="compositionally biased region" description="Basic and acidic residues" evidence="1">
    <location>
        <begin position="70"/>
        <end position="136"/>
    </location>
</feature>
<dbReference type="EMBL" id="BRPB01000128">
    <property type="protein sequence ID" value="GLA55269.1"/>
    <property type="molecule type" value="Genomic_DNA"/>
</dbReference>